<protein>
    <submittedName>
        <fullName evidence="10">Oidioi.mRNA.OKI2018_I69.XSR.g15404.t1.cds</fullName>
    </submittedName>
</protein>
<evidence type="ECO:0000313" key="11">
    <source>
        <dbReference type="Proteomes" id="UP001158576"/>
    </source>
</evidence>
<keyword evidence="7" id="KW-0206">Cytoskeleton</keyword>
<evidence type="ECO:0000256" key="7">
    <source>
        <dbReference type="ARBA" id="ARBA00023212"/>
    </source>
</evidence>
<dbReference type="InterPro" id="IPR039677">
    <property type="entry name" value="RSG1"/>
</dbReference>
<accession>A0ABN7SK66</accession>
<dbReference type="InterPro" id="IPR024491">
    <property type="entry name" value="Se_SelK/SelG"/>
</dbReference>
<keyword evidence="4" id="KW-0963">Cytoplasm</keyword>
<evidence type="ECO:0000256" key="1">
    <source>
        <dbReference type="ARBA" id="ARBA00004120"/>
    </source>
</evidence>
<name>A0ABN7SK66_OIKDI</name>
<evidence type="ECO:0000256" key="2">
    <source>
        <dbReference type="ARBA" id="ARBA00006270"/>
    </source>
</evidence>
<dbReference type="CDD" id="cd00882">
    <property type="entry name" value="Ras_like_GTPase"/>
    <property type="match status" value="1"/>
</dbReference>
<dbReference type="InterPro" id="IPR027417">
    <property type="entry name" value="P-loop_NTPase"/>
</dbReference>
<comment type="subcellular location">
    <subcellularLocation>
        <location evidence="1">Cytoplasm</location>
        <location evidence="1">Cytoskeleton</location>
        <location evidence="1">Cilium basal body</location>
    </subcellularLocation>
</comment>
<evidence type="ECO:0000256" key="9">
    <source>
        <dbReference type="SAM" id="MobiDB-lite"/>
    </source>
</evidence>
<sequence length="217" mass="23989">MATGKSSMILKLAGQFIHHEKVYPTPGVEVTVVYWPMKNVMSEDVLLFRIEFWEAGSIAVARYGYIEEMIHDETSPADAIILTYSCVDRSSFDELPEILEMIKMKINSEPLLICMATHADRYLSAEMAGNRLSGGSTNSGALTAPIDKLTGIFWALVNFVVIFFSTMLNMDPPRNESQNRSWGRRDGDDRPGGGRRMGGIDSFRQRASAPNMGVGGG</sequence>
<dbReference type="PANTHER" id="PTHR14983:SF1">
    <property type="entry name" value="CILIOGENESIS AND PLANAR POLARITY EFFECTOR 2"/>
    <property type="match status" value="1"/>
</dbReference>
<dbReference type="PANTHER" id="PTHR14983">
    <property type="entry name" value="CILIOGENESIS AND PLANAR POLARITY EFFECTOR 2"/>
    <property type="match status" value="1"/>
</dbReference>
<evidence type="ECO:0000256" key="6">
    <source>
        <dbReference type="ARBA" id="ARBA00023134"/>
    </source>
</evidence>
<keyword evidence="6" id="KW-0547">Nucleotide-binding</keyword>
<evidence type="ECO:0000256" key="4">
    <source>
        <dbReference type="ARBA" id="ARBA00022490"/>
    </source>
</evidence>
<organism evidence="10 11">
    <name type="scientific">Oikopleura dioica</name>
    <name type="common">Tunicate</name>
    <dbReference type="NCBI Taxonomy" id="34765"/>
    <lineage>
        <taxon>Eukaryota</taxon>
        <taxon>Metazoa</taxon>
        <taxon>Chordata</taxon>
        <taxon>Tunicata</taxon>
        <taxon>Appendicularia</taxon>
        <taxon>Copelata</taxon>
        <taxon>Oikopleuridae</taxon>
        <taxon>Oikopleura</taxon>
    </lineage>
</organism>
<evidence type="ECO:0000313" key="10">
    <source>
        <dbReference type="EMBL" id="CAG5098141.1"/>
    </source>
</evidence>
<keyword evidence="8" id="KW-0966">Cell projection</keyword>
<reference evidence="10 11" key="1">
    <citation type="submission" date="2021-04" db="EMBL/GenBank/DDBJ databases">
        <authorList>
            <person name="Bliznina A."/>
        </authorList>
    </citation>
    <scope>NUCLEOTIDE SEQUENCE [LARGE SCALE GENOMIC DNA]</scope>
</reference>
<keyword evidence="3" id="KW-0813">Transport</keyword>
<evidence type="ECO:0000256" key="3">
    <source>
        <dbReference type="ARBA" id="ARBA00022448"/>
    </source>
</evidence>
<keyword evidence="5" id="KW-0653">Protein transport</keyword>
<dbReference type="Gene3D" id="3.40.50.300">
    <property type="entry name" value="P-loop containing nucleotide triphosphate hydrolases"/>
    <property type="match status" value="1"/>
</dbReference>
<evidence type="ECO:0000256" key="8">
    <source>
        <dbReference type="ARBA" id="ARBA00023273"/>
    </source>
</evidence>
<keyword evidence="11" id="KW-1185">Reference proteome</keyword>
<dbReference type="SUPFAM" id="SSF52540">
    <property type="entry name" value="P-loop containing nucleoside triphosphate hydrolases"/>
    <property type="match status" value="1"/>
</dbReference>
<gene>
    <name evidence="10" type="ORF">OKIOD_LOCUS6962</name>
</gene>
<proteinExistence type="inferred from homology"/>
<dbReference type="Proteomes" id="UP001158576">
    <property type="component" value="Chromosome XSR"/>
</dbReference>
<evidence type="ECO:0000256" key="5">
    <source>
        <dbReference type="ARBA" id="ARBA00022927"/>
    </source>
</evidence>
<dbReference type="Pfam" id="PF10961">
    <property type="entry name" value="SelK_SelG"/>
    <property type="match status" value="1"/>
</dbReference>
<dbReference type="EMBL" id="OU015569">
    <property type="protein sequence ID" value="CAG5098141.1"/>
    <property type="molecule type" value="Genomic_DNA"/>
</dbReference>
<comment type="similarity">
    <text evidence="2">Belongs to the small GTPase superfamily. Rab family.</text>
</comment>
<keyword evidence="6" id="KW-0342">GTP-binding</keyword>
<feature type="region of interest" description="Disordered" evidence="9">
    <location>
        <begin position="173"/>
        <end position="217"/>
    </location>
</feature>
<feature type="compositionally biased region" description="Basic and acidic residues" evidence="9">
    <location>
        <begin position="183"/>
        <end position="192"/>
    </location>
</feature>